<dbReference type="GO" id="GO:0000105">
    <property type="term" value="P:L-histidine biosynthetic process"/>
    <property type="evidence" value="ECO:0007669"/>
    <property type="project" value="InterPro"/>
</dbReference>
<dbReference type="Proteomes" id="UP000321456">
    <property type="component" value="Unassembled WGS sequence"/>
</dbReference>
<dbReference type="PANTHER" id="PTHR43643">
    <property type="entry name" value="HISTIDINOL-PHOSPHATE AMINOTRANSFERASE 2"/>
    <property type="match status" value="1"/>
</dbReference>
<dbReference type="GO" id="GO:0030170">
    <property type="term" value="F:pyridoxal phosphate binding"/>
    <property type="evidence" value="ECO:0007669"/>
    <property type="project" value="InterPro"/>
</dbReference>
<dbReference type="NCBIfam" id="TIGR01141">
    <property type="entry name" value="hisC"/>
    <property type="match status" value="1"/>
</dbReference>
<comment type="similarity">
    <text evidence="3">Belongs to the class-II pyridoxal-phosphate-dependent aminotransferase family. Histidinol-phosphate aminotransferase subfamily.</text>
</comment>
<evidence type="ECO:0000256" key="9">
    <source>
        <dbReference type="ARBA" id="ARBA00047481"/>
    </source>
</evidence>
<keyword evidence="6 11" id="KW-0032">Aminotransferase</keyword>
<dbReference type="InterPro" id="IPR015422">
    <property type="entry name" value="PyrdxlP-dep_Trfase_small"/>
</dbReference>
<dbReference type="Gene3D" id="3.90.1150.10">
    <property type="entry name" value="Aspartate Aminotransferase, domain 1"/>
    <property type="match status" value="1"/>
</dbReference>
<comment type="caution">
    <text evidence="11">The sequence shown here is derived from an EMBL/GenBank/DDBJ whole genome shotgun (WGS) entry which is preliminary data.</text>
</comment>
<feature type="domain" description="Aminotransferase class I/classII large" evidence="10">
    <location>
        <begin position="41"/>
        <end position="364"/>
    </location>
</feature>
<dbReference type="CDD" id="cd00609">
    <property type="entry name" value="AAT_like"/>
    <property type="match status" value="1"/>
</dbReference>
<dbReference type="Pfam" id="PF00155">
    <property type="entry name" value="Aminotran_1_2"/>
    <property type="match status" value="1"/>
</dbReference>
<evidence type="ECO:0000256" key="4">
    <source>
        <dbReference type="ARBA" id="ARBA00011738"/>
    </source>
</evidence>
<evidence type="ECO:0000256" key="7">
    <source>
        <dbReference type="ARBA" id="ARBA00022679"/>
    </source>
</evidence>
<keyword evidence="7 11" id="KW-0808">Transferase</keyword>
<comment type="catalytic activity">
    <reaction evidence="9">
        <text>L-histidinol phosphate + 2-oxoglutarate = 3-(imidazol-4-yl)-2-oxopropyl phosphate + L-glutamate</text>
        <dbReference type="Rhea" id="RHEA:23744"/>
        <dbReference type="ChEBI" id="CHEBI:16810"/>
        <dbReference type="ChEBI" id="CHEBI:29985"/>
        <dbReference type="ChEBI" id="CHEBI:57766"/>
        <dbReference type="ChEBI" id="CHEBI:57980"/>
        <dbReference type="EC" id="2.6.1.9"/>
    </reaction>
</comment>
<dbReference type="RefSeq" id="WP_147744641.1">
    <property type="nucleotide sequence ID" value="NZ_VRUR01000002.1"/>
</dbReference>
<dbReference type="GO" id="GO:0004400">
    <property type="term" value="F:histidinol-phosphate transaminase activity"/>
    <property type="evidence" value="ECO:0007669"/>
    <property type="project" value="UniProtKB-EC"/>
</dbReference>
<name>A0A5C8V470_9FLAO</name>
<dbReference type="EMBL" id="VRUR01000002">
    <property type="protein sequence ID" value="TXN35869.1"/>
    <property type="molecule type" value="Genomic_DNA"/>
</dbReference>
<dbReference type="Gene3D" id="3.40.640.10">
    <property type="entry name" value="Type I PLP-dependent aspartate aminotransferase-like (Major domain)"/>
    <property type="match status" value="1"/>
</dbReference>
<dbReference type="AlphaFoldDB" id="A0A5C8V470"/>
<evidence type="ECO:0000256" key="3">
    <source>
        <dbReference type="ARBA" id="ARBA00007970"/>
    </source>
</evidence>
<gene>
    <name evidence="11" type="primary">hisC</name>
    <name evidence="11" type="ORF">FVB32_14985</name>
</gene>
<comment type="pathway">
    <text evidence="2">Amino-acid biosynthesis; L-histidine biosynthesis; L-histidine from 5-phospho-alpha-D-ribose 1-diphosphate: step 7/9.</text>
</comment>
<evidence type="ECO:0000256" key="6">
    <source>
        <dbReference type="ARBA" id="ARBA00022576"/>
    </source>
</evidence>
<proteinExistence type="inferred from homology"/>
<sequence length="366" mass="40486">MNNRRNWLKQVGLGIAGLGLSSFDSVSFDENFSLQHAFDEDTIFLSSNENPYGPSPMAKNAMIESLSKSNRYGMEITMQLARALAEKNQVSSDNIIMSPGSSAILDIVARFAGMQKGNFVTAEPTFNYWGSVAEALGLKKIGVSLTDDKKHDLDTILKAITSETRLVYVCNPNNPTGTICEHEELKSFIERASQNALVLLDEAYLEFTDEKSMTAMVKTNKNLIIAKTFSKIYGLAGARIGYALAHSDTIKKLKQLQTWAGIALSVVSSSAALASLNDNTFIDSTRNFNKDARTYAITELERIGIPCIPSYTNFIYFSLKDYEKDFFQQLKAANIIGTRIYETEGEWSRITVGTMDEMKALSKALG</sequence>
<dbReference type="InterPro" id="IPR050106">
    <property type="entry name" value="HistidinolP_aminotransfase"/>
</dbReference>
<dbReference type="InterPro" id="IPR004839">
    <property type="entry name" value="Aminotransferase_I/II_large"/>
</dbReference>
<evidence type="ECO:0000313" key="12">
    <source>
        <dbReference type="Proteomes" id="UP000321456"/>
    </source>
</evidence>
<dbReference type="SUPFAM" id="SSF53383">
    <property type="entry name" value="PLP-dependent transferases"/>
    <property type="match status" value="1"/>
</dbReference>
<dbReference type="InterPro" id="IPR015421">
    <property type="entry name" value="PyrdxlP-dep_Trfase_major"/>
</dbReference>
<dbReference type="InterPro" id="IPR015424">
    <property type="entry name" value="PyrdxlP-dep_Trfase"/>
</dbReference>
<evidence type="ECO:0000256" key="5">
    <source>
        <dbReference type="ARBA" id="ARBA00012748"/>
    </source>
</evidence>
<organism evidence="11 12">
    <name type="scientific">Flagellimonas hymeniacidonis</name>
    <dbReference type="NCBI Taxonomy" id="2603628"/>
    <lineage>
        <taxon>Bacteria</taxon>
        <taxon>Pseudomonadati</taxon>
        <taxon>Bacteroidota</taxon>
        <taxon>Flavobacteriia</taxon>
        <taxon>Flavobacteriales</taxon>
        <taxon>Flavobacteriaceae</taxon>
        <taxon>Flagellimonas</taxon>
    </lineage>
</organism>
<evidence type="ECO:0000259" key="10">
    <source>
        <dbReference type="Pfam" id="PF00155"/>
    </source>
</evidence>
<comment type="cofactor">
    <cofactor evidence="1">
        <name>pyridoxal 5'-phosphate</name>
        <dbReference type="ChEBI" id="CHEBI:597326"/>
    </cofactor>
</comment>
<reference evidence="11 12" key="1">
    <citation type="submission" date="2019-08" db="EMBL/GenBank/DDBJ databases">
        <title>Professor.</title>
        <authorList>
            <person name="Park J.S."/>
        </authorList>
    </citation>
    <scope>NUCLEOTIDE SEQUENCE [LARGE SCALE GENOMIC DNA]</scope>
    <source>
        <strain evidence="11 12">176CP5-101</strain>
    </source>
</reference>
<protein>
    <recommendedName>
        <fullName evidence="5">histidinol-phosphate transaminase</fullName>
        <ecNumber evidence="5">2.6.1.9</ecNumber>
    </recommendedName>
</protein>
<comment type="subunit">
    <text evidence="4">Homodimer.</text>
</comment>
<accession>A0A5C8V470</accession>
<keyword evidence="12" id="KW-1185">Reference proteome</keyword>
<dbReference type="EC" id="2.6.1.9" evidence="5"/>
<evidence type="ECO:0000256" key="8">
    <source>
        <dbReference type="ARBA" id="ARBA00022898"/>
    </source>
</evidence>
<keyword evidence="8" id="KW-0663">Pyridoxal phosphate</keyword>
<evidence type="ECO:0000256" key="2">
    <source>
        <dbReference type="ARBA" id="ARBA00005011"/>
    </source>
</evidence>
<evidence type="ECO:0000313" key="11">
    <source>
        <dbReference type="EMBL" id="TXN35869.1"/>
    </source>
</evidence>
<evidence type="ECO:0000256" key="1">
    <source>
        <dbReference type="ARBA" id="ARBA00001933"/>
    </source>
</evidence>
<dbReference type="PANTHER" id="PTHR43643:SF3">
    <property type="entry name" value="HISTIDINOL-PHOSPHATE AMINOTRANSFERASE"/>
    <property type="match status" value="1"/>
</dbReference>
<dbReference type="InterPro" id="IPR005861">
    <property type="entry name" value="HisP_aminotrans"/>
</dbReference>